<feature type="domain" description="DUF4283" evidence="2">
    <location>
        <begin position="52"/>
        <end position="129"/>
    </location>
</feature>
<dbReference type="OrthoDB" id="1165906at2759"/>
<dbReference type="InterPro" id="IPR025836">
    <property type="entry name" value="Zn_knuckle_CX2CX4HX4C"/>
</dbReference>
<proteinExistence type="predicted"/>
<dbReference type="Proteomes" id="UP000796880">
    <property type="component" value="Unassembled WGS sequence"/>
</dbReference>
<feature type="region of interest" description="Disordered" evidence="1">
    <location>
        <begin position="463"/>
        <end position="500"/>
    </location>
</feature>
<feature type="compositionally biased region" description="Basic and acidic residues" evidence="1">
    <location>
        <begin position="483"/>
        <end position="500"/>
    </location>
</feature>
<dbReference type="PANTHER" id="PTHR31286:SF167">
    <property type="entry name" value="OS09G0268800 PROTEIN"/>
    <property type="match status" value="1"/>
</dbReference>
<evidence type="ECO:0008006" key="6">
    <source>
        <dbReference type="Google" id="ProtNLM"/>
    </source>
</evidence>
<feature type="compositionally biased region" description="Basic and acidic residues" evidence="1">
    <location>
        <begin position="409"/>
        <end position="423"/>
    </location>
</feature>
<dbReference type="InterPro" id="IPR040256">
    <property type="entry name" value="At4g02000-like"/>
</dbReference>
<feature type="domain" description="Zinc knuckle CX2CX4HX4C" evidence="3">
    <location>
        <begin position="204"/>
        <end position="235"/>
    </location>
</feature>
<dbReference type="EMBL" id="VOIH02000006">
    <property type="protein sequence ID" value="KAF3443814.1"/>
    <property type="molecule type" value="Genomic_DNA"/>
</dbReference>
<dbReference type="PANTHER" id="PTHR31286">
    <property type="entry name" value="GLYCINE-RICH CELL WALL STRUCTURAL PROTEIN 1.8-LIKE"/>
    <property type="match status" value="1"/>
</dbReference>
<evidence type="ECO:0000256" key="1">
    <source>
        <dbReference type="SAM" id="MobiDB-lite"/>
    </source>
</evidence>
<accession>A0A8K0H191</accession>
<evidence type="ECO:0000313" key="5">
    <source>
        <dbReference type="Proteomes" id="UP000796880"/>
    </source>
</evidence>
<dbReference type="Pfam" id="PF14392">
    <property type="entry name" value="zf-CCHC_4"/>
    <property type="match status" value="1"/>
</dbReference>
<comment type="caution">
    <text evidence="4">The sequence shown here is derived from an EMBL/GenBank/DDBJ whole genome shotgun (WGS) entry which is preliminary data.</text>
</comment>
<protein>
    <recommendedName>
        <fullName evidence="6">Zinc knuckle CX2CX4HX4C domain-containing protein</fullName>
    </recommendedName>
</protein>
<feature type="region of interest" description="Disordered" evidence="1">
    <location>
        <begin position="409"/>
        <end position="431"/>
    </location>
</feature>
<dbReference type="InterPro" id="IPR025558">
    <property type="entry name" value="DUF4283"/>
</dbReference>
<sequence length="500" mass="57657">MLANAITTEAEQLLWSGPLDEANELSLGLQDALRNLNLNPKGETTASITGVTLLGKFVTTRNFRRFPLKQLVSKVWGLKEKVFIEKVGDNVFKFTFDNKRDKEHIFNLRSWSFDGAHLILREWSEYMGIQEVDFTFTTFYFQVHGLPPIFLHQDTTFQIGDRVGRVHDNELNPRCVVANRFLRFRVDFSVKRPIPVGYFMDREVGEDLWIQFKYERLSDFCYKCGFIDHVTGRCDRSEPIMLSNKVDWRGKLYGPWLKAENSGTVLFIETPTVENSGLQLEGRQLTGRNLKRLHRESYVGNGIEPQIGKKKMSEFNHKVREKPVMGEGSRRDGLARLSPDMGKTTFKSDFLNISQGVGLDFDNLVWASLLSQRTTMEEFRSRETAVTRLSITNEAEDREGEVAVFSHSEVDTNDERNSSRRDLAEEENEMGTPMVFQALRQDSEGQQSSRRYYTRASNKNWTWKKATRAKSGNTEEGQLTKGECSKGNDRTREARERDFL</sequence>
<keyword evidence="5" id="KW-1185">Reference proteome</keyword>
<evidence type="ECO:0000259" key="3">
    <source>
        <dbReference type="Pfam" id="PF14392"/>
    </source>
</evidence>
<evidence type="ECO:0000313" key="4">
    <source>
        <dbReference type="EMBL" id="KAF3443814.1"/>
    </source>
</evidence>
<dbReference type="Pfam" id="PF14111">
    <property type="entry name" value="DUF4283"/>
    <property type="match status" value="1"/>
</dbReference>
<organism evidence="4 5">
    <name type="scientific">Rhamnella rubrinervis</name>
    <dbReference type="NCBI Taxonomy" id="2594499"/>
    <lineage>
        <taxon>Eukaryota</taxon>
        <taxon>Viridiplantae</taxon>
        <taxon>Streptophyta</taxon>
        <taxon>Embryophyta</taxon>
        <taxon>Tracheophyta</taxon>
        <taxon>Spermatophyta</taxon>
        <taxon>Magnoliopsida</taxon>
        <taxon>eudicotyledons</taxon>
        <taxon>Gunneridae</taxon>
        <taxon>Pentapetalae</taxon>
        <taxon>rosids</taxon>
        <taxon>fabids</taxon>
        <taxon>Rosales</taxon>
        <taxon>Rhamnaceae</taxon>
        <taxon>rhamnoid group</taxon>
        <taxon>Rhamneae</taxon>
        <taxon>Rhamnella</taxon>
    </lineage>
</organism>
<reference evidence="4" key="1">
    <citation type="submission" date="2020-03" db="EMBL/GenBank/DDBJ databases">
        <title>A high-quality chromosome-level genome assembly of a woody plant with both climbing and erect habits, Rhamnella rubrinervis.</title>
        <authorList>
            <person name="Lu Z."/>
            <person name="Yang Y."/>
            <person name="Zhu X."/>
            <person name="Sun Y."/>
        </authorList>
    </citation>
    <scope>NUCLEOTIDE SEQUENCE</scope>
    <source>
        <strain evidence="4">BYM</strain>
        <tissue evidence="4">Leaf</tissue>
    </source>
</reference>
<gene>
    <name evidence="4" type="ORF">FNV43_RR13504</name>
</gene>
<evidence type="ECO:0000259" key="2">
    <source>
        <dbReference type="Pfam" id="PF14111"/>
    </source>
</evidence>
<dbReference type="AlphaFoldDB" id="A0A8K0H191"/>
<name>A0A8K0H191_9ROSA</name>